<dbReference type="EMBL" id="BTSY01000001">
    <property type="protein sequence ID" value="GMT10941.1"/>
    <property type="molecule type" value="Genomic_DNA"/>
</dbReference>
<evidence type="ECO:0000313" key="2">
    <source>
        <dbReference type="Proteomes" id="UP001432322"/>
    </source>
</evidence>
<accession>A0AAV5UWQ0</accession>
<feature type="non-terminal residue" evidence="1">
    <location>
        <position position="95"/>
    </location>
</feature>
<reference evidence="1" key="1">
    <citation type="submission" date="2023-10" db="EMBL/GenBank/DDBJ databases">
        <title>Genome assembly of Pristionchus species.</title>
        <authorList>
            <person name="Yoshida K."/>
            <person name="Sommer R.J."/>
        </authorList>
    </citation>
    <scope>NUCLEOTIDE SEQUENCE</scope>
    <source>
        <strain evidence="1">RS5133</strain>
    </source>
</reference>
<comment type="caution">
    <text evidence="1">The sequence shown here is derived from an EMBL/GenBank/DDBJ whole genome shotgun (WGS) entry which is preliminary data.</text>
</comment>
<keyword evidence="2" id="KW-1185">Reference proteome</keyword>
<name>A0AAV5UWQ0_9BILA</name>
<evidence type="ECO:0000313" key="1">
    <source>
        <dbReference type="EMBL" id="GMT10941.1"/>
    </source>
</evidence>
<sequence>EFCSINYGLDNIGERFAVTLIQSKEDKWTAEPSMSDEETRLWADIEMVNVAIPGSQNLYYYIPIRIYDSSKEGDKTKTTLQMIKTQCRKARDEPT</sequence>
<gene>
    <name evidence="1" type="ORF">PFISCL1PPCAC_2238</name>
</gene>
<dbReference type="Proteomes" id="UP001432322">
    <property type="component" value="Unassembled WGS sequence"/>
</dbReference>
<proteinExistence type="predicted"/>
<dbReference type="AlphaFoldDB" id="A0AAV5UWQ0"/>
<feature type="non-terminal residue" evidence="1">
    <location>
        <position position="1"/>
    </location>
</feature>
<protein>
    <submittedName>
        <fullName evidence="1">Uncharacterized protein</fullName>
    </submittedName>
</protein>
<organism evidence="1 2">
    <name type="scientific">Pristionchus fissidentatus</name>
    <dbReference type="NCBI Taxonomy" id="1538716"/>
    <lineage>
        <taxon>Eukaryota</taxon>
        <taxon>Metazoa</taxon>
        <taxon>Ecdysozoa</taxon>
        <taxon>Nematoda</taxon>
        <taxon>Chromadorea</taxon>
        <taxon>Rhabditida</taxon>
        <taxon>Rhabditina</taxon>
        <taxon>Diplogasteromorpha</taxon>
        <taxon>Diplogasteroidea</taxon>
        <taxon>Neodiplogasteridae</taxon>
        <taxon>Pristionchus</taxon>
    </lineage>
</organism>